<organism evidence="3 4">
    <name type="scientific">Coniochaeta hoffmannii</name>
    <dbReference type="NCBI Taxonomy" id="91930"/>
    <lineage>
        <taxon>Eukaryota</taxon>
        <taxon>Fungi</taxon>
        <taxon>Dikarya</taxon>
        <taxon>Ascomycota</taxon>
        <taxon>Pezizomycotina</taxon>
        <taxon>Sordariomycetes</taxon>
        <taxon>Sordariomycetidae</taxon>
        <taxon>Coniochaetales</taxon>
        <taxon>Coniochaetaceae</taxon>
        <taxon>Coniochaeta</taxon>
    </lineage>
</organism>
<dbReference type="InterPro" id="IPR021100">
    <property type="entry name" value="N-glycosylation_EOS1"/>
</dbReference>
<proteinExistence type="predicted"/>
<keyword evidence="2" id="KW-0472">Membrane</keyword>
<feature type="compositionally biased region" description="Polar residues" evidence="1">
    <location>
        <begin position="36"/>
        <end position="51"/>
    </location>
</feature>
<feature type="transmembrane region" description="Helical" evidence="2">
    <location>
        <begin position="222"/>
        <end position="241"/>
    </location>
</feature>
<reference evidence="3" key="1">
    <citation type="submission" date="2022-07" db="EMBL/GenBank/DDBJ databases">
        <title>Fungi with potential for degradation of polypropylene.</title>
        <authorList>
            <person name="Gostincar C."/>
        </authorList>
    </citation>
    <scope>NUCLEOTIDE SEQUENCE</scope>
    <source>
        <strain evidence="3">EXF-13287</strain>
    </source>
</reference>
<dbReference type="GO" id="GO:0034599">
    <property type="term" value="P:cellular response to oxidative stress"/>
    <property type="evidence" value="ECO:0007669"/>
    <property type="project" value="InterPro"/>
</dbReference>
<feature type="compositionally biased region" description="Basic and acidic residues" evidence="1">
    <location>
        <begin position="10"/>
        <end position="33"/>
    </location>
</feature>
<comment type="caution">
    <text evidence="3">The sequence shown here is derived from an EMBL/GenBank/DDBJ whole genome shotgun (WGS) entry which is preliminary data.</text>
</comment>
<dbReference type="GO" id="GO:0005789">
    <property type="term" value="C:endoplasmic reticulum membrane"/>
    <property type="evidence" value="ECO:0007669"/>
    <property type="project" value="InterPro"/>
</dbReference>
<evidence type="ECO:0000256" key="2">
    <source>
        <dbReference type="SAM" id="Phobius"/>
    </source>
</evidence>
<gene>
    <name evidence="3" type="ORF">NKR19_g3138</name>
</gene>
<keyword evidence="4" id="KW-1185">Reference proteome</keyword>
<dbReference type="PANTHER" id="PTHR28147:SF1">
    <property type="entry name" value="N-GLYCOSYLATION PROTEIN EOS1"/>
    <property type="match status" value="1"/>
</dbReference>
<dbReference type="EMBL" id="JANBVN010000034">
    <property type="protein sequence ID" value="KAJ9160505.1"/>
    <property type="molecule type" value="Genomic_DNA"/>
</dbReference>
<evidence type="ECO:0000256" key="1">
    <source>
        <dbReference type="SAM" id="MobiDB-lite"/>
    </source>
</evidence>
<evidence type="ECO:0000313" key="4">
    <source>
        <dbReference type="Proteomes" id="UP001174691"/>
    </source>
</evidence>
<feature type="transmembrane region" description="Helical" evidence="2">
    <location>
        <begin position="253"/>
        <end position="273"/>
    </location>
</feature>
<feature type="transmembrane region" description="Helical" evidence="2">
    <location>
        <begin position="154"/>
        <end position="172"/>
    </location>
</feature>
<dbReference type="GO" id="GO:0006487">
    <property type="term" value="P:protein N-linked glycosylation"/>
    <property type="evidence" value="ECO:0007669"/>
    <property type="project" value="TreeGrafter"/>
</dbReference>
<dbReference type="AlphaFoldDB" id="A0AA38VYG0"/>
<dbReference type="Proteomes" id="UP001174691">
    <property type="component" value="Unassembled WGS sequence"/>
</dbReference>
<dbReference type="PANTHER" id="PTHR28147">
    <property type="entry name" value="N-GLYCOSYLATION PROTEIN EOS1"/>
    <property type="match status" value="1"/>
</dbReference>
<feature type="region of interest" description="Disordered" evidence="1">
    <location>
        <begin position="1"/>
        <end position="51"/>
    </location>
</feature>
<keyword evidence="2" id="KW-1133">Transmembrane helix</keyword>
<name>A0AA38VYG0_9PEZI</name>
<accession>A0AA38VYG0</accession>
<dbReference type="Pfam" id="PF12326">
    <property type="entry name" value="EOS1"/>
    <property type="match status" value="1"/>
</dbReference>
<keyword evidence="2" id="KW-0812">Transmembrane</keyword>
<evidence type="ECO:0000313" key="3">
    <source>
        <dbReference type="EMBL" id="KAJ9160505.1"/>
    </source>
</evidence>
<protein>
    <submittedName>
        <fullName evidence="3">N-glycosylation protein eos1</fullName>
    </submittedName>
</protein>
<sequence length="315" mass="34762">MPRPASTSARRHDSNHLPPSYEDHDTAAVKHPESLSVESSHPTSSPADSTVHSSLLQPRVAVALGLSAKWHPLLFICRLLSILPALWWGVPVALRLLAQLIVLLGNTTASCSYEDKTQSSSVPWLREYGRIGPDLGDIPQHTVDFETRLRMTEMALGIVWCSSSAYLSFTFTDCLMSRWLLLYTPQATLVRLLAINLTNTYLTSQTLRLTTGGGSNTEDPRLFLPAWITIATTLTGLYHLTQRKINIRKETRLSISVFSVASFVSMVALLAALQTGRPDWPRVPVVEGARRAWEVAVRIGLKIAELGGDRGRGEL</sequence>